<sequence length="264" mass="27704">MLTGVAAAVFAVLIALAPAAAPESPPASPAPPATTDVLRGVRYVAYGHSFGQVNPGTGSTPSTLYPALVRDALGADPYRWANRTVRGATTSAILARAKATWHRGDSGLVTFLGNQNDVGRHVPEGTFRANVRAFIDWVRGPGPFPPTVVVVLDTPSTAVGYARYPNPPTDDDVARYNRALREVVATYPQDGSVLVADASAGWDTSTMISPDGQHPNDRGQAHIADAIETALTGVVPREGQNDGVTLPAPIDDRVGAFDHPVRAQ</sequence>
<dbReference type="Gene3D" id="3.40.50.1110">
    <property type="entry name" value="SGNH hydrolase"/>
    <property type="match status" value="1"/>
</dbReference>
<dbReference type="EMBL" id="SNVW01000001">
    <property type="protein sequence ID" value="TDN46597.1"/>
    <property type="molecule type" value="Genomic_DNA"/>
</dbReference>
<evidence type="ECO:0000259" key="2">
    <source>
        <dbReference type="Pfam" id="PF13472"/>
    </source>
</evidence>
<dbReference type="SUPFAM" id="SSF52266">
    <property type="entry name" value="SGNH hydrolase"/>
    <property type="match status" value="1"/>
</dbReference>
<dbReference type="InterPro" id="IPR036514">
    <property type="entry name" value="SGNH_hydro_sf"/>
</dbReference>
<dbReference type="PANTHER" id="PTHR30383:SF5">
    <property type="entry name" value="SGNH HYDROLASE-TYPE ESTERASE DOMAIN-CONTAINING PROTEIN"/>
    <property type="match status" value="1"/>
</dbReference>
<gene>
    <name evidence="3" type="ORF">EDF64_101463</name>
</gene>
<reference evidence="3 4" key="1">
    <citation type="submission" date="2019-03" db="EMBL/GenBank/DDBJ databases">
        <title>Genomic analyses of the natural microbiome of Caenorhabditis elegans.</title>
        <authorList>
            <person name="Samuel B."/>
        </authorList>
    </citation>
    <scope>NUCLEOTIDE SEQUENCE [LARGE SCALE GENOMIC DNA]</scope>
    <source>
        <strain evidence="3 4">JUb65</strain>
    </source>
</reference>
<dbReference type="Proteomes" id="UP000295764">
    <property type="component" value="Unassembled WGS sequence"/>
</dbReference>
<feature type="signal peptide" evidence="1">
    <location>
        <begin position="1"/>
        <end position="20"/>
    </location>
</feature>
<evidence type="ECO:0000313" key="3">
    <source>
        <dbReference type="EMBL" id="TDN46597.1"/>
    </source>
</evidence>
<dbReference type="InterPro" id="IPR051532">
    <property type="entry name" value="Ester_Hydrolysis_Enzymes"/>
</dbReference>
<evidence type="ECO:0000256" key="1">
    <source>
        <dbReference type="SAM" id="SignalP"/>
    </source>
</evidence>
<dbReference type="InterPro" id="IPR013830">
    <property type="entry name" value="SGNH_hydro"/>
</dbReference>
<protein>
    <submittedName>
        <fullName evidence="3">Lysophospholipase L1-like esterase</fullName>
    </submittedName>
</protein>
<comment type="caution">
    <text evidence="3">The sequence shown here is derived from an EMBL/GenBank/DDBJ whole genome shotgun (WGS) entry which is preliminary data.</text>
</comment>
<name>A0A4R6DNW1_9MICO</name>
<feature type="chain" id="PRO_5039422410" evidence="1">
    <location>
        <begin position="21"/>
        <end position="264"/>
    </location>
</feature>
<proteinExistence type="predicted"/>
<dbReference type="GO" id="GO:0004622">
    <property type="term" value="F:phosphatidylcholine lysophospholipase activity"/>
    <property type="evidence" value="ECO:0007669"/>
    <property type="project" value="TreeGrafter"/>
</dbReference>
<accession>A0A4R6DNW1</accession>
<dbReference type="PANTHER" id="PTHR30383">
    <property type="entry name" value="THIOESTERASE 1/PROTEASE 1/LYSOPHOSPHOLIPASE L1"/>
    <property type="match status" value="1"/>
</dbReference>
<feature type="domain" description="SGNH hydrolase-type esterase" evidence="2">
    <location>
        <begin position="46"/>
        <end position="221"/>
    </location>
</feature>
<keyword evidence="1" id="KW-0732">Signal</keyword>
<dbReference type="Pfam" id="PF13472">
    <property type="entry name" value="Lipase_GDSL_2"/>
    <property type="match status" value="1"/>
</dbReference>
<evidence type="ECO:0000313" key="4">
    <source>
        <dbReference type="Proteomes" id="UP000295764"/>
    </source>
</evidence>
<dbReference type="AlphaFoldDB" id="A0A4R6DNW1"/>
<dbReference type="CDD" id="cd00229">
    <property type="entry name" value="SGNH_hydrolase"/>
    <property type="match status" value="1"/>
</dbReference>
<dbReference type="RefSeq" id="WP_166645563.1">
    <property type="nucleotide sequence ID" value="NZ_SNVW01000001.1"/>
</dbReference>
<organism evidence="3 4">
    <name type="scientific">Curtobacterium flaccumfaciens</name>
    <dbReference type="NCBI Taxonomy" id="2035"/>
    <lineage>
        <taxon>Bacteria</taxon>
        <taxon>Bacillati</taxon>
        <taxon>Actinomycetota</taxon>
        <taxon>Actinomycetes</taxon>
        <taxon>Micrococcales</taxon>
        <taxon>Microbacteriaceae</taxon>
        <taxon>Curtobacterium</taxon>
    </lineage>
</organism>